<keyword evidence="2" id="KW-1185">Reference proteome</keyword>
<dbReference type="PATRIC" id="fig|584657.3.peg.2015"/>
<organism evidence="1 2">
    <name type="scientific">Intrasporangium chromatireducens Q5-1</name>
    <dbReference type="NCBI Taxonomy" id="584657"/>
    <lineage>
        <taxon>Bacteria</taxon>
        <taxon>Bacillati</taxon>
        <taxon>Actinomycetota</taxon>
        <taxon>Actinomycetes</taxon>
        <taxon>Micrococcales</taxon>
        <taxon>Intrasporangiaceae</taxon>
        <taxon>Intrasporangium</taxon>
    </lineage>
</organism>
<dbReference type="SUPFAM" id="SSF51905">
    <property type="entry name" value="FAD/NAD(P)-binding domain"/>
    <property type="match status" value="1"/>
</dbReference>
<dbReference type="PANTHER" id="PTHR10668:SF103">
    <property type="entry name" value="PYRIDINE NUCLEOTIDE-DISULFIDE OXIDOREDUCTASE DOMAIN-CONTAINING PROTEIN 2"/>
    <property type="match status" value="1"/>
</dbReference>
<evidence type="ECO:0000313" key="2">
    <source>
        <dbReference type="Proteomes" id="UP000019494"/>
    </source>
</evidence>
<dbReference type="EMBL" id="AWQS01000067">
    <property type="protein sequence ID" value="EWT06085.1"/>
    <property type="molecule type" value="Genomic_DNA"/>
</dbReference>
<evidence type="ECO:0008006" key="3">
    <source>
        <dbReference type="Google" id="ProtNLM"/>
    </source>
</evidence>
<protein>
    <recommendedName>
        <fullName evidence="3">Amine oxidase domain-containing protein</fullName>
    </recommendedName>
</protein>
<dbReference type="Proteomes" id="UP000019494">
    <property type="component" value="Unassembled WGS sequence"/>
</dbReference>
<reference evidence="2" key="1">
    <citation type="submission" date="2013-08" db="EMBL/GenBank/DDBJ databases">
        <title>Intrasporangium oryzae NRRL B-24470.</title>
        <authorList>
            <person name="Liu H."/>
            <person name="Wang G."/>
        </authorList>
    </citation>
    <scope>NUCLEOTIDE SEQUENCE [LARGE SCALE GENOMIC DNA]</scope>
    <source>
        <strain evidence="2">Q5-1</strain>
    </source>
</reference>
<proteinExistence type="predicted"/>
<evidence type="ECO:0000313" key="1">
    <source>
        <dbReference type="EMBL" id="EWT06085.1"/>
    </source>
</evidence>
<dbReference type="InterPro" id="IPR036188">
    <property type="entry name" value="FAD/NAD-bd_sf"/>
</dbReference>
<dbReference type="AlphaFoldDB" id="W9GJ33"/>
<dbReference type="PANTHER" id="PTHR10668">
    <property type="entry name" value="PHYTOENE DEHYDROGENASE"/>
    <property type="match status" value="1"/>
</dbReference>
<dbReference type="Pfam" id="PF13450">
    <property type="entry name" value="NAD_binding_8"/>
    <property type="match status" value="1"/>
</dbReference>
<sequence length="542" mass="59876">MVIGGGHHGTVISCYLARAGLKVGVFEAHTALGGGAGSEEGPAPGFRQDFCAHLIRFYTHPANKDFDLASHGLEYLFPEQYAGSAQEVGAIFDDDTSYIGYAAHRAVDPKNPSPTEYAPDNVKKTYDQIARFSAHDADAYLRYVEAYRTHWRPALSRYKYSPPPPWGTQDALEELLGVEGSLLEPVHMFMSLSQLAKDFFESDEMRTIFMREAATSAGCYADDTIGLEGLLHFLVSTLSLEPTALAKGGTQAITDALVSAGRQLGVEYHTGTEVTRVLVESGKAAGVELADGTRVKARIVVSDLGVPQTYLRLLEGAGISDRIKRRIRNISYDRGQILWGNIAVHEFPEYTAEKHNPGIGRQPRLYTGAADAEYMTTKYPHDIFLLGFPQELHVMATADSIWDPSRVPEGKHTFLVEEFCAPARMFSPSEWTRLKEDFTQQWLEKWQSLAPNMTKDNVISTRLYSPYDVEQTHPDMIDGGWTEGSMIASQLGRFRPFPELAKYRTHVPNLYICSSNLHSGGGLGQGSSLNAFNVIAQDHGLS</sequence>
<gene>
    <name evidence="1" type="ORF">N864_00250</name>
</gene>
<dbReference type="Gene3D" id="3.50.50.60">
    <property type="entry name" value="FAD/NAD(P)-binding domain"/>
    <property type="match status" value="2"/>
</dbReference>
<accession>W9GJ33</accession>
<name>W9GJ33_9MICO</name>
<comment type="caution">
    <text evidence="1">The sequence shown here is derived from an EMBL/GenBank/DDBJ whole genome shotgun (WGS) entry which is preliminary data.</text>
</comment>